<evidence type="ECO:0000256" key="6">
    <source>
        <dbReference type="ARBA" id="ARBA00022741"/>
    </source>
</evidence>
<keyword evidence="13" id="KW-0542">Nucleomorph</keyword>
<keyword evidence="4" id="KW-0808">Transferase</keyword>
<evidence type="ECO:0000256" key="9">
    <source>
        <dbReference type="ARBA" id="ARBA00023242"/>
    </source>
</evidence>
<dbReference type="GO" id="GO:0004484">
    <property type="term" value="F:mRNA guanylyltransferase activity"/>
    <property type="evidence" value="ECO:0007669"/>
    <property type="project" value="UniProtKB-EC"/>
</dbReference>
<dbReference type="GeneID" id="5739691"/>
<dbReference type="InterPro" id="IPR051029">
    <property type="entry name" value="mRNA_Capping_Enz/RNA_Phosphat"/>
</dbReference>
<dbReference type="Pfam" id="PF03919">
    <property type="entry name" value="mRNA_cap_C"/>
    <property type="match status" value="1"/>
</dbReference>
<comment type="catalytic activity">
    <reaction evidence="10">
        <text>a 5'-end diphospho-ribonucleoside in mRNA + GTP + H(+) = a 5'-end (5'-triphosphoguanosine)-ribonucleoside in mRNA + diphosphate</text>
        <dbReference type="Rhea" id="RHEA:67012"/>
        <dbReference type="Rhea" id="RHEA-COMP:17165"/>
        <dbReference type="Rhea" id="RHEA-COMP:17166"/>
        <dbReference type="ChEBI" id="CHEBI:15378"/>
        <dbReference type="ChEBI" id="CHEBI:33019"/>
        <dbReference type="ChEBI" id="CHEBI:37565"/>
        <dbReference type="ChEBI" id="CHEBI:167616"/>
        <dbReference type="ChEBI" id="CHEBI:167617"/>
        <dbReference type="EC" id="2.7.7.50"/>
    </reaction>
    <physiologicalReaction direction="left-to-right" evidence="10">
        <dbReference type="Rhea" id="RHEA:67013"/>
    </physiologicalReaction>
</comment>
<proteinExistence type="predicted"/>
<accession>A9BKM8</accession>
<gene>
    <name evidence="13" type="ORF">HAN_2g206</name>
</gene>
<keyword evidence="8" id="KW-0342">GTP-binding</keyword>
<sequence>MRWENIFGFLGLLTGLNQHKICQNCLFFVGSMPKNFSRSKFTHFKFKDYFILEKSDGVRYLILIGRKKSFFLDRNLCLHKIPEINFQKKVHNCGTILDGEMSFNLVKQEYEYLIYDIICFEGDWRVSTWDLNARINLIDRIKKKSSFLGNWLRNNIKKKDFFSKINIKNLFQNIQKNFFSKDHIYVNQNRLENLLCNKNDGLIFTLSKSIYFTKHPNFAFKWKYEEGNSVDFLTNFEKTKKLDQKIFFSKENFFCKNIKKNLFNIFEKKKFLYNFSPVYKKAKTISQTIEEYNFNPKKGKWSFSKKRPDKNNPNSIKVLLTTLENVAEKIYKFEIIDRLIKQNIRESRGKNFSLL</sequence>
<evidence type="ECO:0000256" key="7">
    <source>
        <dbReference type="ARBA" id="ARBA00023042"/>
    </source>
</evidence>
<keyword evidence="3" id="KW-0507">mRNA processing</keyword>
<feature type="domain" description="mRNA capping enzyme C-terminal" evidence="12">
    <location>
        <begin position="228"/>
        <end position="334"/>
    </location>
</feature>
<dbReference type="PANTHER" id="PTHR10367:SF17">
    <property type="entry name" value="MRNA-CAPPING ENZYME"/>
    <property type="match status" value="1"/>
</dbReference>
<evidence type="ECO:0000256" key="8">
    <source>
        <dbReference type="ARBA" id="ARBA00023134"/>
    </source>
</evidence>
<evidence type="ECO:0000256" key="4">
    <source>
        <dbReference type="ARBA" id="ARBA00022679"/>
    </source>
</evidence>
<dbReference type="Proteomes" id="UP000243127">
    <property type="component" value="Nucleomorph 2"/>
</dbReference>
<reference evidence="13 14" key="1">
    <citation type="journal article" date="2007" name="Proc. Natl. Acad. Sci. U.S.A.">
        <title>Nucleomorph genome of Hemiselmis andersenii reveals complete intron loss and compaction as a driver of protein structure and function.</title>
        <authorList>
            <person name="Lane C.E."/>
            <person name="van den Heuvel K."/>
            <person name="Kozera C."/>
            <person name="Curtis B.A."/>
            <person name="Parsons B.J."/>
            <person name="Bowman S."/>
            <person name="Archibald J.M."/>
        </authorList>
    </citation>
    <scope>NUCLEOTIDE SEQUENCE [LARGE SCALE GENOMIC DNA]</scope>
    <source>
        <strain evidence="13 14">CCMP644</strain>
    </source>
</reference>
<evidence type="ECO:0000256" key="2">
    <source>
        <dbReference type="ARBA" id="ARBA00012475"/>
    </source>
</evidence>
<evidence type="ECO:0000313" key="13">
    <source>
        <dbReference type="EMBL" id="ABW98033.1"/>
    </source>
</evidence>
<dbReference type="AlphaFoldDB" id="A9BKM8"/>
<dbReference type="GO" id="GO:0005525">
    <property type="term" value="F:GTP binding"/>
    <property type="evidence" value="ECO:0007669"/>
    <property type="project" value="UniProtKB-KW"/>
</dbReference>
<dbReference type="Gene3D" id="3.30.470.30">
    <property type="entry name" value="DNA ligase/mRNA capping enzyme"/>
    <property type="match status" value="1"/>
</dbReference>
<dbReference type="CDD" id="cd07895">
    <property type="entry name" value="Adenylation_mRNA_capping"/>
    <property type="match status" value="1"/>
</dbReference>
<dbReference type="EC" id="2.7.7.50" evidence="2"/>
<feature type="domain" description="mRNA capping enzyme adenylation" evidence="11">
    <location>
        <begin position="33"/>
        <end position="223"/>
    </location>
</feature>
<dbReference type="GO" id="GO:0005524">
    <property type="term" value="F:ATP binding"/>
    <property type="evidence" value="ECO:0007669"/>
    <property type="project" value="InterPro"/>
</dbReference>
<protein>
    <recommendedName>
        <fullName evidence="2">mRNA guanylyltransferase</fullName>
        <ecNumber evidence="2">2.7.7.50</ecNumber>
    </recommendedName>
</protein>
<dbReference type="GO" id="GO:0006370">
    <property type="term" value="P:7-methylguanosine mRNA capping"/>
    <property type="evidence" value="ECO:0007669"/>
    <property type="project" value="UniProtKB-KW"/>
</dbReference>
<evidence type="ECO:0000256" key="1">
    <source>
        <dbReference type="ARBA" id="ARBA00004123"/>
    </source>
</evidence>
<evidence type="ECO:0000256" key="5">
    <source>
        <dbReference type="ARBA" id="ARBA00022695"/>
    </source>
</evidence>
<dbReference type="InterPro" id="IPR001339">
    <property type="entry name" value="mRNA_cap_enzyme_adenylation"/>
</dbReference>
<keyword evidence="5" id="KW-0548">Nucleotidyltransferase</keyword>
<geneLocation type="nucleomorph" evidence="13"/>
<keyword evidence="6" id="KW-0547">Nucleotide-binding</keyword>
<dbReference type="SUPFAM" id="SSF50249">
    <property type="entry name" value="Nucleic acid-binding proteins"/>
    <property type="match status" value="1"/>
</dbReference>
<dbReference type="InterPro" id="IPR012340">
    <property type="entry name" value="NA-bd_OB-fold"/>
</dbReference>
<evidence type="ECO:0000259" key="12">
    <source>
        <dbReference type="Pfam" id="PF03919"/>
    </source>
</evidence>
<dbReference type="InterPro" id="IPR013846">
    <property type="entry name" value="mRNA_cap_enzyme_C"/>
</dbReference>
<name>A9BKM8_HEMAN</name>
<evidence type="ECO:0000259" key="11">
    <source>
        <dbReference type="Pfam" id="PF01331"/>
    </source>
</evidence>
<dbReference type="SUPFAM" id="SSF56091">
    <property type="entry name" value="DNA ligase/mRNA capping enzyme, catalytic domain"/>
    <property type="match status" value="1"/>
</dbReference>
<comment type="subcellular location">
    <subcellularLocation>
        <location evidence="1">Nucleus</location>
    </subcellularLocation>
</comment>
<dbReference type="PANTHER" id="PTHR10367">
    <property type="entry name" value="MRNA-CAPPING ENZYME"/>
    <property type="match status" value="1"/>
</dbReference>
<organism evidence="13 14">
    <name type="scientific">Hemiselmis andersenii</name>
    <name type="common">Cryptophyte alga</name>
    <dbReference type="NCBI Taxonomy" id="464988"/>
    <lineage>
        <taxon>Eukaryota</taxon>
        <taxon>Cryptophyceae</taxon>
        <taxon>Cryptomonadales</taxon>
        <taxon>Hemiselmidaceae</taxon>
        <taxon>Hemiselmis</taxon>
    </lineage>
</organism>
<dbReference type="Pfam" id="PF01331">
    <property type="entry name" value="mRNA_cap_enzyme"/>
    <property type="match status" value="1"/>
</dbReference>
<dbReference type="EMBL" id="CP000882">
    <property type="protein sequence ID" value="ABW98033.1"/>
    <property type="molecule type" value="Genomic_DNA"/>
</dbReference>
<dbReference type="Gene3D" id="2.40.50.140">
    <property type="entry name" value="Nucleic acid-binding proteins"/>
    <property type="match status" value="1"/>
</dbReference>
<keyword evidence="9" id="KW-0539">Nucleus</keyword>
<dbReference type="RefSeq" id="XP_001712358.1">
    <property type="nucleotide sequence ID" value="XM_001712306.1"/>
</dbReference>
<keyword evidence="7" id="KW-0506">mRNA capping</keyword>
<evidence type="ECO:0000313" key="14">
    <source>
        <dbReference type="Proteomes" id="UP000243127"/>
    </source>
</evidence>
<evidence type="ECO:0000256" key="3">
    <source>
        <dbReference type="ARBA" id="ARBA00022664"/>
    </source>
</evidence>
<evidence type="ECO:0000256" key="10">
    <source>
        <dbReference type="ARBA" id="ARBA00044624"/>
    </source>
</evidence>
<dbReference type="GO" id="GO:0005634">
    <property type="term" value="C:nucleus"/>
    <property type="evidence" value="ECO:0007669"/>
    <property type="project" value="UniProtKB-SubCell"/>
</dbReference>